<evidence type="ECO:0000256" key="4">
    <source>
        <dbReference type="ARBA" id="ARBA00010561"/>
    </source>
</evidence>
<keyword evidence="21" id="KW-1185">Reference proteome</keyword>
<keyword evidence="10 19" id="KW-0812">Transmembrane</keyword>
<feature type="transmembrane region" description="Helical" evidence="19">
    <location>
        <begin position="43"/>
        <end position="63"/>
    </location>
</feature>
<evidence type="ECO:0000256" key="15">
    <source>
        <dbReference type="ARBA" id="ARBA00032605"/>
    </source>
</evidence>
<proteinExistence type="inferred from homology"/>
<evidence type="ECO:0000256" key="18">
    <source>
        <dbReference type="ARBA" id="ARBA00049504"/>
    </source>
</evidence>
<evidence type="ECO:0000256" key="9">
    <source>
        <dbReference type="ARBA" id="ARBA00022679"/>
    </source>
</evidence>
<evidence type="ECO:0000256" key="7">
    <source>
        <dbReference type="ARBA" id="ARBA00022475"/>
    </source>
</evidence>
<gene>
    <name evidence="19" type="primary">cobS</name>
    <name evidence="20" type="ORF">E0D97_15965</name>
</gene>
<feature type="transmembrane region" description="Helical" evidence="19">
    <location>
        <begin position="148"/>
        <end position="169"/>
    </location>
</feature>
<evidence type="ECO:0000256" key="16">
    <source>
        <dbReference type="ARBA" id="ARBA00032853"/>
    </source>
</evidence>
<evidence type="ECO:0000256" key="5">
    <source>
        <dbReference type="ARBA" id="ARBA00013200"/>
    </source>
</evidence>
<dbReference type="PANTHER" id="PTHR34148:SF1">
    <property type="entry name" value="ADENOSYLCOBINAMIDE-GDP RIBAZOLETRANSFERASE"/>
    <property type="match status" value="1"/>
</dbReference>
<evidence type="ECO:0000313" key="20">
    <source>
        <dbReference type="EMBL" id="TCD11832.1"/>
    </source>
</evidence>
<keyword evidence="11 19" id="KW-0460">Magnesium</keyword>
<dbReference type="InterPro" id="IPR003805">
    <property type="entry name" value="CobS"/>
</dbReference>
<keyword evidence="12 19" id="KW-1133">Transmembrane helix</keyword>
<keyword evidence="9 19" id="KW-0808">Transferase</keyword>
<dbReference type="EMBL" id="SJST01000008">
    <property type="protein sequence ID" value="TCD11832.1"/>
    <property type="molecule type" value="Genomic_DNA"/>
</dbReference>
<keyword evidence="8 19" id="KW-0169">Cobalamin biosynthesis</keyword>
<feature type="transmembrane region" description="Helical" evidence="19">
    <location>
        <begin position="70"/>
        <end position="88"/>
    </location>
</feature>
<dbReference type="Proteomes" id="UP000291301">
    <property type="component" value="Unassembled WGS sequence"/>
</dbReference>
<dbReference type="AlphaFoldDB" id="A0A4R0P4M4"/>
<evidence type="ECO:0000256" key="14">
    <source>
        <dbReference type="ARBA" id="ARBA00025228"/>
    </source>
</evidence>
<keyword evidence="13 19" id="KW-0472">Membrane</keyword>
<keyword evidence="7 19" id="KW-1003">Cell membrane</keyword>
<dbReference type="GO" id="GO:0005886">
    <property type="term" value="C:plasma membrane"/>
    <property type="evidence" value="ECO:0007669"/>
    <property type="project" value="UniProtKB-SubCell"/>
</dbReference>
<comment type="subcellular location">
    <subcellularLocation>
        <location evidence="2 19">Cell membrane</location>
        <topology evidence="2 19">Multi-pass membrane protein</topology>
    </subcellularLocation>
</comment>
<evidence type="ECO:0000256" key="12">
    <source>
        <dbReference type="ARBA" id="ARBA00022989"/>
    </source>
</evidence>
<comment type="catalytic activity">
    <reaction evidence="17 19">
        <text>alpha-ribazole + adenosylcob(III)inamide-GDP = adenosylcob(III)alamin + GMP + H(+)</text>
        <dbReference type="Rhea" id="RHEA:16049"/>
        <dbReference type="ChEBI" id="CHEBI:10329"/>
        <dbReference type="ChEBI" id="CHEBI:15378"/>
        <dbReference type="ChEBI" id="CHEBI:18408"/>
        <dbReference type="ChEBI" id="CHEBI:58115"/>
        <dbReference type="ChEBI" id="CHEBI:60487"/>
        <dbReference type="EC" id="2.7.8.26"/>
    </reaction>
</comment>
<dbReference type="Pfam" id="PF02654">
    <property type="entry name" value="CobS"/>
    <property type="match status" value="1"/>
</dbReference>
<evidence type="ECO:0000256" key="19">
    <source>
        <dbReference type="HAMAP-Rule" id="MF_00719"/>
    </source>
</evidence>
<comment type="function">
    <text evidence="14 19">Joins adenosylcobinamide-GDP and alpha-ribazole to generate adenosylcobalamin (Ado-cobalamin). Also synthesizes adenosylcobalamin 5'-phosphate from adenosylcobinamide-GDP and alpha-ribazole 5'-phosphate.</text>
</comment>
<evidence type="ECO:0000256" key="13">
    <source>
        <dbReference type="ARBA" id="ARBA00023136"/>
    </source>
</evidence>
<reference evidence="20 21" key="1">
    <citation type="journal article" date="2015" name="Antonie Van Leeuwenhoek">
        <title>Oricola cellulosilytica gen. nov., sp. nov., a cellulose-degrading bacterium of the family Phyllobacteriaceae isolated from surface seashore water, and emended descriptions of Mesorhizobium loti and Phyllobacterium myrsinacearum.</title>
        <authorList>
            <person name="Hameed A."/>
            <person name="Shahina M."/>
            <person name="Lai W.A."/>
            <person name="Lin S.Y."/>
            <person name="Young L.S."/>
            <person name="Liu Y.C."/>
            <person name="Hsu Y.H."/>
            <person name="Young C.C."/>
        </authorList>
    </citation>
    <scope>NUCLEOTIDE SEQUENCE [LARGE SCALE GENOMIC DNA]</scope>
    <source>
        <strain evidence="20 21">KCTC 52183</strain>
    </source>
</reference>
<dbReference type="RefSeq" id="WP_131570801.1">
    <property type="nucleotide sequence ID" value="NZ_JAINFK010000007.1"/>
</dbReference>
<dbReference type="HAMAP" id="MF_00719">
    <property type="entry name" value="CobS"/>
    <property type="match status" value="1"/>
</dbReference>
<comment type="pathway">
    <text evidence="3 19">Cofactor biosynthesis; adenosylcobalamin biosynthesis; adenosylcobalamin from cob(II)yrinate a,c-diamide: step 7/7.</text>
</comment>
<comment type="cofactor">
    <cofactor evidence="1 19">
        <name>Mg(2+)</name>
        <dbReference type="ChEBI" id="CHEBI:18420"/>
    </cofactor>
</comment>
<accession>A0A4R0P4M4</accession>
<dbReference type="OrthoDB" id="9794626at2"/>
<dbReference type="GO" id="GO:0009236">
    <property type="term" value="P:cobalamin biosynthetic process"/>
    <property type="evidence" value="ECO:0007669"/>
    <property type="project" value="UniProtKB-UniRule"/>
</dbReference>
<dbReference type="EC" id="2.7.8.26" evidence="5 19"/>
<evidence type="ECO:0000256" key="1">
    <source>
        <dbReference type="ARBA" id="ARBA00001946"/>
    </source>
</evidence>
<comment type="catalytic activity">
    <reaction evidence="18 19">
        <text>alpha-ribazole 5'-phosphate + adenosylcob(III)inamide-GDP = adenosylcob(III)alamin 5'-phosphate + GMP + H(+)</text>
        <dbReference type="Rhea" id="RHEA:23560"/>
        <dbReference type="ChEBI" id="CHEBI:15378"/>
        <dbReference type="ChEBI" id="CHEBI:57918"/>
        <dbReference type="ChEBI" id="CHEBI:58115"/>
        <dbReference type="ChEBI" id="CHEBI:60487"/>
        <dbReference type="ChEBI" id="CHEBI:60493"/>
        <dbReference type="EC" id="2.7.8.26"/>
    </reaction>
</comment>
<protein>
    <recommendedName>
        <fullName evidence="6 19">Adenosylcobinamide-GDP ribazoletransferase</fullName>
        <ecNumber evidence="5 19">2.7.8.26</ecNumber>
    </recommendedName>
    <alternativeName>
        <fullName evidence="16 19">Cobalamin synthase</fullName>
    </alternativeName>
    <alternativeName>
        <fullName evidence="15 19">Cobalamin-5'-phosphate synthase</fullName>
    </alternativeName>
</protein>
<evidence type="ECO:0000256" key="2">
    <source>
        <dbReference type="ARBA" id="ARBA00004651"/>
    </source>
</evidence>
<evidence type="ECO:0000256" key="3">
    <source>
        <dbReference type="ARBA" id="ARBA00004663"/>
    </source>
</evidence>
<sequence>MNNAFKVLFGQTMRSISFLSRLPVPQRYFLEGEEPHSMHQDSAAFPLAGIAIALLPAFLLMALSLIGLPPYLSASFAVLTLVAVSGAFHEDGLADVADGFGGGSTTQRRLEIMKDSRIGAFGALALTGGLLLRVGAVGSILEYRGAVAASLTMIAVAAGSRAAIVWFWANLPSARPDGLAGSLETPSTDAVRRAGIVGLSIFAILATTANGFLAMATALVLAFAVFRGFEYLCRQMIGGQTGDTLGACQQLVEIASLAGLASRITIPT</sequence>
<evidence type="ECO:0000313" key="21">
    <source>
        <dbReference type="Proteomes" id="UP000291301"/>
    </source>
</evidence>
<dbReference type="GO" id="GO:0051073">
    <property type="term" value="F:adenosylcobinamide-GDP ribazoletransferase activity"/>
    <property type="evidence" value="ECO:0007669"/>
    <property type="project" value="UniProtKB-UniRule"/>
</dbReference>
<evidence type="ECO:0000256" key="11">
    <source>
        <dbReference type="ARBA" id="ARBA00022842"/>
    </source>
</evidence>
<name>A0A4R0P4M4_9HYPH</name>
<feature type="transmembrane region" description="Helical" evidence="19">
    <location>
        <begin position="118"/>
        <end position="141"/>
    </location>
</feature>
<dbReference type="PANTHER" id="PTHR34148">
    <property type="entry name" value="ADENOSYLCOBINAMIDE-GDP RIBAZOLETRANSFERASE"/>
    <property type="match status" value="1"/>
</dbReference>
<organism evidence="20 21">
    <name type="scientific">Oricola cellulosilytica</name>
    <dbReference type="NCBI Taxonomy" id="1429082"/>
    <lineage>
        <taxon>Bacteria</taxon>
        <taxon>Pseudomonadati</taxon>
        <taxon>Pseudomonadota</taxon>
        <taxon>Alphaproteobacteria</taxon>
        <taxon>Hyphomicrobiales</taxon>
        <taxon>Ahrensiaceae</taxon>
        <taxon>Oricola</taxon>
    </lineage>
</organism>
<dbReference type="GO" id="GO:0008818">
    <property type="term" value="F:cobalamin 5'-phosphate synthase activity"/>
    <property type="evidence" value="ECO:0007669"/>
    <property type="project" value="UniProtKB-UniRule"/>
</dbReference>
<dbReference type="UniPathway" id="UPA00148">
    <property type="reaction ID" value="UER00238"/>
</dbReference>
<comment type="caution">
    <text evidence="20">The sequence shown here is derived from an EMBL/GenBank/DDBJ whole genome shotgun (WGS) entry which is preliminary data.</text>
</comment>
<evidence type="ECO:0000256" key="8">
    <source>
        <dbReference type="ARBA" id="ARBA00022573"/>
    </source>
</evidence>
<evidence type="ECO:0000256" key="17">
    <source>
        <dbReference type="ARBA" id="ARBA00048623"/>
    </source>
</evidence>
<evidence type="ECO:0000256" key="6">
    <source>
        <dbReference type="ARBA" id="ARBA00015850"/>
    </source>
</evidence>
<feature type="transmembrane region" description="Helical" evidence="19">
    <location>
        <begin position="196"/>
        <end position="226"/>
    </location>
</feature>
<comment type="similarity">
    <text evidence="4 19">Belongs to the CobS family.</text>
</comment>
<evidence type="ECO:0000256" key="10">
    <source>
        <dbReference type="ARBA" id="ARBA00022692"/>
    </source>
</evidence>